<dbReference type="RefSeq" id="WP_345526777.1">
    <property type="nucleotide sequence ID" value="NZ_BAABKN010000014.1"/>
</dbReference>
<organism evidence="1 2">
    <name type="scientific">Nocardioides endophyticus</name>
    <dbReference type="NCBI Taxonomy" id="1353775"/>
    <lineage>
        <taxon>Bacteria</taxon>
        <taxon>Bacillati</taxon>
        <taxon>Actinomycetota</taxon>
        <taxon>Actinomycetes</taxon>
        <taxon>Propionibacteriales</taxon>
        <taxon>Nocardioidaceae</taxon>
        <taxon>Nocardioides</taxon>
    </lineage>
</organism>
<name>A0ABP8YV11_9ACTN</name>
<proteinExistence type="predicted"/>
<accession>A0ABP8YV11</accession>
<evidence type="ECO:0000313" key="1">
    <source>
        <dbReference type="EMBL" id="GAA4737259.1"/>
    </source>
</evidence>
<reference evidence="2" key="1">
    <citation type="journal article" date="2019" name="Int. J. Syst. Evol. Microbiol.">
        <title>The Global Catalogue of Microorganisms (GCM) 10K type strain sequencing project: providing services to taxonomists for standard genome sequencing and annotation.</title>
        <authorList>
            <consortium name="The Broad Institute Genomics Platform"/>
            <consortium name="The Broad Institute Genome Sequencing Center for Infectious Disease"/>
            <person name="Wu L."/>
            <person name="Ma J."/>
        </authorList>
    </citation>
    <scope>NUCLEOTIDE SEQUENCE [LARGE SCALE GENOMIC DNA]</scope>
    <source>
        <strain evidence="2">JCM 18532</strain>
    </source>
</reference>
<sequence>MRESHSRLAAAVSTAVNVASTWPAKQVHLYFRRERPLPKNIRAHLDGKPLEDYGAPRGRWGAALGVQANGPEVFAPTGRRSGG</sequence>
<keyword evidence="2" id="KW-1185">Reference proteome</keyword>
<dbReference type="EMBL" id="BAABKN010000014">
    <property type="protein sequence ID" value="GAA4737259.1"/>
    <property type="molecule type" value="Genomic_DNA"/>
</dbReference>
<evidence type="ECO:0000313" key="2">
    <source>
        <dbReference type="Proteomes" id="UP001499882"/>
    </source>
</evidence>
<gene>
    <name evidence="1" type="ORF">GCM10023350_21550</name>
</gene>
<comment type="caution">
    <text evidence="1">The sequence shown here is derived from an EMBL/GenBank/DDBJ whole genome shotgun (WGS) entry which is preliminary data.</text>
</comment>
<dbReference type="Proteomes" id="UP001499882">
    <property type="component" value="Unassembled WGS sequence"/>
</dbReference>
<protein>
    <submittedName>
        <fullName evidence="1">Uncharacterized protein</fullName>
    </submittedName>
</protein>